<proteinExistence type="predicted"/>
<sequence length="150" mass="16781">MNEIENHKNLPNHKSLVAARESIDHENEEHLASFLQNDTPDIFETDDVPEAGLKDERIESETTSPQAHGYTEALMQLLTGNYSDSESECSDRSERVQHTELADVDWDAILLNKLKEDVDHSSSNSDSGQSSGSDIDNHEIEDDITKITSN</sequence>
<dbReference type="EMBL" id="GL883139">
    <property type="protein sequence ID" value="EGG01345.1"/>
    <property type="molecule type" value="Genomic_DNA"/>
</dbReference>
<keyword evidence="3" id="KW-1185">Reference proteome</keyword>
<feature type="compositionally biased region" description="Low complexity" evidence="1">
    <location>
        <begin position="121"/>
        <end position="134"/>
    </location>
</feature>
<name>F4S208_MELLP</name>
<feature type="region of interest" description="Disordered" evidence="1">
    <location>
        <begin position="116"/>
        <end position="150"/>
    </location>
</feature>
<dbReference type="Proteomes" id="UP000001072">
    <property type="component" value="Unassembled WGS sequence"/>
</dbReference>
<accession>F4S208</accession>
<dbReference type="HOGENOM" id="CLU_1740956_0_0_1"/>
<evidence type="ECO:0000313" key="2">
    <source>
        <dbReference type="EMBL" id="EGG01345.1"/>
    </source>
</evidence>
<gene>
    <name evidence="2" type="ORF">MELLADRAFT_67161</name>
</gene>
<evidence type="ECO:0000313" key="3">
    <source>
        <dbReference type="Proteomes" id="UP000001072"/>
    </source>
</evidence>
<organism evidence="3">
    <name type="scientific">Melampsora larici-populina (strain 98AG31 / pathotype 3-4-7)</name>
    <name type="common">Poplar leaf rust fungus</name>
    <dbReference type="NCBI Taxonomy" id="747676"/>
    <lineage>
        <taxon>Eukaryota</taxon>
        <taxon>Fungi</taxon>
        <taxon>Dikarya</taxon>
        <taxon>Basidiomycota</taxon>
        <taxon>Pucciniomycotina</taxon>
        <taxon>Pucciniomycetes</taxon>
        <taxon>Pucciniales</taxon>
        <taxon>Melampsoraceae</taxon>
        <taxon>Melampsora</taxon>
    </lineage>
</organism>
<dbReference type="AlphaFoldDB" id="F4S208"/>
<dbReference type="RefSeq" id="XP_007415446.1">
    <property type="nucleotide sequence ID" value="XM_007415384.1"/>
</dbReference>
<dbReference type="KEGG" id="mlr:MELLADRAFT_67161"/>
<evidence type="ECO:0000256" key="1">
    <source>
        <dbReference type="SAM" id="MobiDB-lite"/>
    </source>
</evidence>
<dbReference type="VEuPathDB" id="FungiDB:MELLADRAFT_67161"/>
<dbReference type="GeneID" id="18930776"/>
<protein>
    <submittedName>
        <fullName evidence="2">Uncharacterized protein</fullName>
    </submittedName>
</protein>
<reference evidence="3" key="1">
    <citation type="journal article" date="2011" name="Proc. Natl. Acad. Sci. U.S.A.">
        <title>Obligate biotrophy features unraveled by the genomic analysis of rust fungi.</title>
        <authorList>
            <person name="Duplessis S."/>
            <person name="Cuomo C.A."/>
            <person name="Lin Y.-C."/>
            <person name="Aerts A."/>
            <person name="Tisserant E."/>
            <person name="Veneault-Fourrey C."/>
            <person name="Joly D.L."/>
            <person name="Hacquard S."/>
            <person name="Amselem J."/>
            <person name="Cantarel B.L."/>
            <person name="Chiu R."/>
            <person name="Coutinho P.M."/>
            <person name="Feau N."/>
            <person name="Field M."/>
            <person name="Frey P."/>
            <person name="Gelhaye E."/>
            <person name="Goldberg J."/>
            <person name="Grabherr M.G."/>
            <person name="Kodira C.D."/>
            <person name="Kohler A."/>
            <person name="Kuees U."/>
            <person name="Lindquist E.A."/>
            <person name="Lucas S.M."/>
            <person name="Mago R."/>
            <person name="Mauceli E."/>
            <person name="Morin E."/>
            <person name="Murat C."/>
            <person name="Pangilinan J.L."/>
            <person name="Park R."/>
            <person name="Pearson M."/>
            <person name="Quesneville H."/>
            <person name="Rouhier N."/>
            <person name="Sakthikumar S."/>
            <person name="Salamov A.A."/>
            <person name="Schmutz J."/>
            <person name="Selles B."/>
            <person name="Shapiro H."/>
            <person name="Tanguay P."/>
            <person name="Tuskan G.A."/>
            <person name="Henrissat B."/>
            <person name="Van de Peer Y."/>
            <person name="Rouze P."/>
            <person name="Ellis J.G."/>
            <person name="Dodds P.N."/>
            <person name="Schein J.E."/>
            <person name="Zhong S."/>
            <person name="Hamelin R.C."/>
            <person name="Grigoriev I.V."/>
            <person name="Szabo L.J."/>
            <person name="Martin F."/>
        </authorList>
    </citation>
    <scope>NUCLEOTIDE SEQUENCE [LARGE SCALE GENOMIC DNA]</scope>
    <source>
        <strain evidence="3">98AG31 / pathotype 3-4-7</strain>
    </source>
</reference>
<dbReference type="InParanoid" id="F4S208"/>